<dbReference type="SUPFAM" id="SSF53697">
    <property type="entry name" value="SIS domain"/>
    <property type="match status" value="1"/>
</dbReference>
<dbReference type="GO" id="GO:0046349">
    <property type="term" value="P:amino sugar biosynthetic process"/>
    <property type="evidence" value="ECO:0007669"/>
    <property type="project" value="UniProtKB-ARBA"/>
</dbReference>
<dbReference type="InterPro" id="IPR005855">
    <property type="entry name" value="GFAT"/>
</dbReference>
<feature type="non-terminal residue" evidence="4">
    <location>
        <position position="1"/>
    </location>
</feature>
<dbReference type="PANTHER" id="PTHR10937:SF0">
    <property type="entry name" value="GLUTAMINE--FRUCTOSE-6-PHOSPHATE TRANSAMINASE (ISOMERIZING)"/>
    <property type="match status" value="1"/>
</dbReference>
<dbReference type="Gene3D" id="3.40.50.10490">
    <property type="entry name" value="Glucose-6-phosphate isomerase like protein, domain 1"/>
    <property type="match status" value="2"/>
</dbReference>
<feature type="domain" description="SIS" evidence="3">
    <location>
        <begin position="58"/>
        <end position="197"/>
    </location>
</feature>
<name>A0A382MMH6_9ZZZZ</name>
<feature type="transmembrane region" description="Helical" evidence="2">
    <location>
        <begin position="169"/>
        <end position="191"/>
    </location>
</feature>
<dbReference type="Pfam" id="PF01380">
    <property type="entry name" value="SIS"/>
    <property type="match status" value="2"/>
</dbReference>
<gene>
    <name evidence="4" type="ORF">METZ01_LOCUS303028</name>
</gene>
<dbReference type="InterPro" id="IPR035466">
    <property type="entry name" value="GlmS/AgaS_SIS"/>
</dbReference>
<dbReference type="PROSITE" id="PS51464">
    <property type="entry name" value="SIS"/>
    <property type="match status" value="2"/>
</dbReference>
<dbReference type="CDD" id="cd05008">
    <property type="entry name" value="SIS_GlmS_GlmD_1"/>
    <property type="match status" value="1"/>
</dbReference>
<sequence length="381" mass="42319">VVRKFHSIPLEWTVVGKDGYRHFMLKEIMEQSQVVSQILSGRIDFENRSFQLEELPFSLDEINDIDNIRLIGSGTSYNAALLGRYFMETLSGIPSEAETSSEFRYRQPIINEKTLVISIGQSGETADTLGAMAVAQAKGARTITICNVDGSQATRMAEAKLLMRCGLEIGVASTKTFMASIIILTILGAYLGQKRGFIDKKTLSTLVADISYLPRLIGEMLGNHEPYKKLSRELFRYEHLIYLGRGSMYPIAMEGALKIKEISYIHAEAHSAGEMKHGPIALIDDRMATIALAPQTALYEKMMNNIKEIKARDGIVVAVSTEGDDELPQEVDHILQIPKVSELVNTIISTIPMQLLAYYIAIQRGCDVDQPRNLAKSVTVE</sequence>
<dbReference type="EMBL" id="UINC01094706">
    <property type="protein sequence ID" value="SVC50174.1"/>
    <property type="molecule type" value="Genomic_DNA"/>
</dbReference>
<dbReference type="FunFam" id="3.40.50.10490:FF:000002">
    <property type="entry name" value="Glutamine--fructose-6-phosphate aminotransferase [isomerizing]"/>
    <property type="match status" value="1"/>
</dbReference>
<feature type="non-terminal residue" evidence="4">
    <location>
        <position position="381"/>
    </location>
</feature>
<organism evidence="4">
    <name type="scientific">marine metagenome</name>
    <dbReference type="NCBI Taxonomy" id="408172"/>
    <lineage>
        <taxon>unclassified sequences</taxon>
        <taxon>metagenomes</taxon>
        <taxon>ecological metagenomes</taxon>
    </lineage>
</organism>
<dbReference type="GO" id="GO:0004360">
    <property type="term" value="F:glutamine-fructose-6-phosphate transaminase (isomerizing) activity"/>
    <property type="evidence" value="ECO:0007669"/>
    <property type="project" value="InterPro"/>
</dbReference>
<dbReference type="GO" id="GO:0097367">
    <property type="term" value="F:carbohydrate derivative binding"/>
    <property type="evidence" value="ECO:0007669"/>
    <property type="project" value="InterPro"/>
</dbReference>
<dbReference type="FunFam" id="3.40.50.10490:FF:000001">
    <property type="entry name" value="Glutamine--fructose-6-phosphate aminotransferase [isomerizing]"/>
    <property type="match status" value="1"/>
</dbReference>
<protein>
    <recommendedName>
        <fullName evidence="3">SIS domain-containing protein</fullName>
    </recommendedName>
</protein>
<dbReference type="GO" id="GO:0005829">
    <property type="term" value="C:cytosol"/>
    <property type="evidence" value="ECO:0007669"/>
    <property type="project" value="TreeGrafter"/>
</dbReference>
<dbReference type="InterPro" id="IPR035490">
    <property type="entry name" value="GlmS/FrlB_SIS"/>
</dbReference>
<dbReference type="NCBIfam" id="TIGR01135">
    <property type="entry name" value="glmS"/>
    <property type="match status" value="1"/>
</dbReference>
<reference evidence="4" key="1">
    <citation type="submission" date="2018-05" db="EMBL/GenBank/DDBJ databases">
        <authorList>
            <person name="Lanie J.A."/>
            <person name="Ng W.-L."/>
            <person name="Kazmierczak K.M."/>
            <person name="Andrzejewski T.M."/>
            <person name="Davidsen T.M."/>
            <person name="Wayne K.J."/>
            <person name="Tettelin H."/>
            <person name="Glass J.I."/>
            <person name="Rusch D."/>
            <person name="Podicherti R."/>
            <person name="Tsui H.-C.T."/>
            <person name="Winkler M.E."/>
        </authorList>
    </citation>
    <scope>NUCLEOTIDE SEQUENCE</scope>
</reference>
<evidence type="ECO:0000259" key="3">
    <source>
        <dbReference type="PROSITE" id="PS51464"/>
    </source>
</evidence>
<dbReference type="GO" id="GO:0006487">
    <property type="term" value="P:protein N-linked glycosylation"/>
    <property type="evidence" value="ECO:0007669"/>
    <property type="project" value="TreeGrafter"/>
</dbReference>
<dbReference type="NCBIfam" id="NF001484">
    <property type="entry name" value="PRK00331.1"/>
    <property type="match status" value="1"/>
</dbReference>
<feature type="domain" description="SIS" evidence="3">
    <location>
        <begin position="230"/>
        <end position="371"/>
    </location>
</feature>
<keyword evidence="2" id="KW-1133">Transmembrane helix</keyword>
<keyword evidence="1" id="KW-0677">Repeat</keyword>
<keyword evidence="2" id="KW-0812">Transmembrane</keyword>
<evidence type="ECO:0000256" key="2">
    <source>
        <dbReference type="SAM" id="Phobius"/>
    </source>
</evidence>
<accession>A0A382MMH6</accession>
<dbReference type="CDD" id="cd05009">
    <property type="entry name" value="SIS_GlmS_GlmD_2"/>
    <property type="match status" value="1"/>
</dbReference>
<dbReference type="InterPro" id="IPR046348">
    <property type="entry name" value="SIS_dom_sf"/>
</dbReference>
<evidence type="ECO:0000313" key="4">
    <source>
        <dbReference type="EMBL" id="SVC50174.1"/>
    </source>
</evidence>
<dbReference type="InterPro" id="IPR001347">
    <property type="entry name" value="SIS_dom"/>
</dbReference>
<dbReference type="GO" id="GO:0006047">
    <property type="term" value="P:UDP-N-acetylglucosamine metabolic process"/>
    <property type="evidence" value="ECO:0007669"/>
    <property type="project" value="TreeGrafter"/>
</dbReference>
<dbReference type="PANTHER" id="PTHR10937">
    <property type="entry name" value="GLUCOSAMINE--FRUCTOSE-6-PHOSPHATE AMINOTRANSFERASE, ISOMERIZING"/>
    <property type="match status" value="1"/>
</dbReference>
<dbReference type="AlphaFoldDB" id="A0A382MMH6"/>
<proteinExistence type="predicted"/>
<evidence type="ECO:0000256" key="1">
    <source>
        <dbReference type="ARBA" id="ARBA00022737"/>
    </source>
</evidence>
<keyword evidence="2" id="KW-0472">Membrane</keyword>
<dbReference type="GO" id="GO:0006002">
    <property type="term" value="P:fructose 6-phosphate metabolic process"/>
    <property type="evidence" value="ECO:0007669"/>
    <property type="project" value="TreeGrafter"/>
</dbReference>